<evidence type="ECO:0000313" key="1">
    <source>
        <dbReference type="EMBL" id="GEO18456.1"/>
    </source>
</evidence>
<protein>
    <recommendedName>
        <fullName evidence="3">DNA-binding protein</fullName>
    </recommendedName>
</protein>
<proteinExistence type="predicted"/>
<organism evidence="1 2">
    <name type="scientific">Microvirga aerophila</name>
    <dbReference type="NCBI Taxonomy" id="670291"/>
    <lineage>
        <taxon>Bacteria</taxon>
        <taxon>Pseudomonadati</taxon>
        <taxon>Pseudomonadota</taxon>
        <taxon>Alphaproteobacteria</taxon>
        <taxon>Hyphomicrobiales</taxon>
        <taxon>Methylobacteriaceae</taxon>
        <taxon>Microvirga</taxon>
    </lineage>
</organism>
<evidence type="ECO:0000313" key="2">
    <source>
        <dbReference type="Proteomes" id="UP000321085"/>
    </source>
</evidence>
<comment type="caution">
    <text evidence="1">The sequence shown here is derived from an EMBL/GenBank/DDBJ whole genome shotgun (WGS) entry which is preliminary data.</text>
</comment>
<gene>
    <name evidence="1" type="ORF">MAE02_61520</name>
</gene>
<evidence type="ECO:0008006" key="3">
    <source>
        <dbReference type="Google" id="ProtNLM"/>
    </source>
</evidence>
<dbReference type="EMBL" id="BJYU01000196">
    <property type="protein sequence ID" value="GEO18456.1"/>
    <property type="molecule type" value="Genomic_DNA"/>
</dbReference>
<name>A0A512C2L9_9HYPH</name>
<accession>A0A512C2L9</accession>
<dbReference type="AlphaFoldDB" id="A0A512C2L9"/>
<reference evidence="1 2" key="1">
    <citation type="submission" date="2019-07" db="EMBL/GenBank/DDBJ databases">
        <title>Whole genome shotgun sequence of Microvirga aerophila NBRC 106136.</title>
        <authorList>
            <person name="Hosoyama A."/>
            <person name="Uohara A."/>
            <person name="Ohji S."/>
            <person name="Ichikawa N."/>
        </authorList>
    </citation>
    <scope>NUCLEOTIDE SEQUENCE [LARGE SCALE GENOMIC DNA]</scope>
    <source>
        <strain evidence="1 2">NBRC 106136</strain>
    </source>
</reference>
<keyword evidence="2" id="KW-1185">Reference proteome</keyword>
<dbReference type="OrthoDB" id="7364180at2"/>
<sequence length="87" mass="9434">MPSSITRLLSRHDAAVLLRDRFNLPCSPQTLARWACEGNGPPFHKVCGRALYPEASLIAWAQDLLGPLEPRPLEPTTSAQSGLPSNA</sequence>
<dbReference type="Proteomes" id="UP000321085">
    <property type="component" value="Unassembled WGS sequence"/>
</dbReference>